<dbReference type="RefSeq" id="WP_115897422.1">
    <property type="nucleotide sequence ID" value="NZ_QUNG01000005.1"/>
</dbReference>
<dbReference type="Pfam" id="PF13490">
    <property type="entry name" value="zf-HC2"/>
    <property type="match status" value="1"/>
</dbReference>
<gene>
    <name evidence="2" type="ORF">DFP81_105103</name>
</gene>
<accession>A0A3E0DM50</accession>
<dbReference type="OrthoDB" id="8374021at2"/>
<evidence type="ECO:0000259" key="1">
    <source>
        <dbReference type="Pfam" id="PF13490"/>
    </source>
</evidence>
<dbReference type="EMBL" id="QUNG01000005">
    <property type="protein sequence ID" value="REG83737.1"/>
    <property type="molecule type" value="Genomic_DNA"/>
</dbReference>
<evidence type="ECO:0000313" key="2">
    <source>
        <dbReference type="EMBL" id="REG83737.1"/>
    </source>
</evidence>
<sequence>MMNCQQATQLLSEKLDRPLDTKEKISLGVHTTLCPPCRRFAQQMEELRSISKRYTKDPDDK</sequence>
<keyword evidence="3" id="KW-1185">Reference proteome</keyword>
<dbReference type="AlphaFoldDB" id="A0A3E0DM50"/>
<dbReference type="Proteomes" id="UP000256542">
    <property type="component" value="Unassembled WGS sequence"/>
</dbReference>
<organism evidence="2 3">
    <name type="scientific">Marinomonas pollencensis</name>
    <dbReference type="NCBI Taxonomy" id="491954"/>
    <lineage>
        <taxon>Bacteria</taxon>
        <taxon>Pseudomonadati</taxon>
        <taxon>Pseudomonadota</taxon>
        <taxon>Gammaproteobacteria</taxon>
        <taxon>Oceanospirillales</taxon>
        <taxon>Oceanospirillaceae</taxon>
        <taxon>Marinomonas</taxon>
    </lineage>
</organism>
<evidence type="ECO:0000313" key="3">
    <source>
        <dbReference type="Proteomes" id="UP000256542"/>
    </source>
</evidence>
<feature type="domain" description="Putative zinc-finger" evidence="1">
    <location>
        <begin position="4"/>
        <end position="38"/>
    </location>
</feature>
<name>A0A3E0DM50_9GAMM</name>
<protein>
    <submittedName>
        <fullName evidence="2">Putative zinc finger protein</fullName>
    </submittedName>
</protein>
<dbReference type="InterPro" id="IPR027383">
    <property type="entry name" value="Znf_put"/>
</dbReference>
<proteinExistence type="predicted"/>
<comment type="caution">
    <text evidence="2">The sequence shown here is derived from an EMBL/GenBank/DDBJ whole genome shotgun (WGS) entry which is preliminary data.</text>
</comment>
<reference evidence="2 3" key="1">
    <citation type="submission" date="2018-08" db="EMBL/GenBank/DDBJ databases">
        <title>Genomic Encyclopedia of Type Strains, Phase III (KMG-III): the genomes of soil and plant-associated and newly described type strains.</title>
        <authorList>
            <person name="Whitman W."/>
        </authorList>
    </citation>
    <scope>NUCLEOTIDE SEQUENCE [LARGE SCALE GENOMIC DNA]</scope>
    <source>
        <strain evidence="2 3">CECT 7375</strain>
    </source>
</reference>